<dbReference type="AlphaFoldDB" id="A0A4S8PD69"/>
<gene>
    <name evidence="2" type="ORF">E9998_19125</name>
</gene>
<keyword evidence="3" id="KW-1185">Reference proteome</keyword>
<accession>A0A4S8PD69</accession>
<dbReference type="OrthoDB" id="3827267at2"/>
<feature type="transmembrane region" description="Helical" evidence="1">
    <location>
        <begin position="6"/>
        <end position="25"/>
    </location>
</feature>
<dbReference type="EMBL" id="STGX01000015">
    <property type="protein sequence ID" value="THV26214.1"/>
    <property type="molecule type" value="Genomic_DNA"/>
</dbReference>
<keyword evidence="1" id="KW-1133">Transmembrane helix</keyword>
<feature type="transmembrane region" description="Helical" evidence="1">
    <location>
        <begin position="106"/>
        <end position="125"/>
    </location>
</feature>
<keyword evidence="1" id="KW-0812">Transmembrane</keyword>
<name>A0A4S8PD69_9ACTN</name>
<dbReference type="Proteomes" id="UP000305792">
    <property type="component" value="Unassembled WGS sequence"/>
</dbReference>
<comment type="caution">
    <text evidence="2">The sequence shown here is derived from an EMBL/GenBank/DDBJ whole genome shotgun (WGS) entry which is preliminary data.</text>
</comment>
<feature type="transmembrane region" description="Helical" evidence="1">
    <location>
        <begin position="34"/>
        <end position="52"/>
    </location>
</feature>
<protein>
    <submittedName>
        <fullName evidence="2">DUF4956 domain-containing protein</fullName>
    </submittedName>
</protein>
<reference evidence="2 3" key="1">
    <citation type="journal article" date="2018" name="Int. J. Syst. Evol. Microbiol.">
        <title>Glycomyces paridis sp. nov., isolated from the medicinal plant Paris polyphylla.</title>
        <authorList>
            <person name="Fang X.M."/>
            <person name="Bai J.L."/>
            <person name="Su J."/>
            <person name="Zhao L.L."/>
            <person name="Liu H.Y."/>
            <person name="Ma B.P."/>
            <person name="Zhang Y.Q."/>
            <person name="Yu L.Y."/>
        </authorList>
    </citation>
    <scope>NUCLEOTIDE SEQUENCE [LARGE SCALE GENOMIC DNA]</scope>
    <source>
        <strain evidence="2 3">CPCC 204357</strain>
    </source>
</reference>
<sequence>MDAFGWTGLVADLALVGALVLGVYYRRHRRREMVVPYIGLNVGVFAVVSALLGTEVGVGVGFGLFGVLSIIRLRSSEISHGDVCYYFSSLSIGLVCAMPLPSVWTGPLLGLFVVAVMAVIDQPLLHRRHRRERVVLERVYGSRVELDARLAELLGAESIVRVETVETDLVRDAQTVEVSYRVAAERDGRRRPVPVGRGL</sequence>
<dbReference type="RefSeq" id="WP_136531291.1">
    <property type="nucleotide sequence ID" value="NZ_STGX01000015.1"/>
</dbReference>
<dbReference type="InterPro" id="IPR032531">
    <property type="entry name" value="DUF4956"/>
</dbReference>
<keyword evidence="1" id="KW-0472">Membrane</keyword>
<dbReference type="Pfam" id="PF16316">
    <property type="entry name" value="DUF4956"/>
    <property type="match status" value="1"/>
</dbReference>
<evidence type="ECO:0000313" key="3">
    <source>
        <dbReference type="Proteomes" id="UP000305792"/>
    </source>
</evidence>
<evidence type="ECO:0000313" key="2">
    <source>
        <dbReference type="EMBL" id="THV26214.1"/>
    </source>
</evidence>
<organism evidence="2 3">
    <name type="scientific">Glycomyces paridis</name>
    <dbReference type="NCBI Taxonomy" id="2126555"/>
    <lineage>
        <taxon>Bacteria</taxon>
        <taxon>Bacillati</taxon>
        <taxon>Actinomycetota</taxon>
        <taxon>Actinomycetes</taxon>
        <taxon>Glycomycetales</taxon>
        <taxon>Glycomycetaceae</taxon>
        <taxon>Glycomyces</taxon>
    </lineage>
</organism>
<evidence type="ECO:0000256" key="1">
    <source>
        <dbReference type="SAM" id="Phobius"/>
    </source>
</evidence>
<proteinExistence type="predicted"/>